<dbReference type="Proteomes" id="UP000199603">
    <property type="component" value="Unassembled WGS sequence"/>
</dbReference>
<dbReference type="InterPro" id="IPR003836">
    <property type="entry name" value="Glucokinase"/>
</dbReference>
<comment type="subcellular location">
    <subcellularLocation>
        <location evidence="5">Cytoplasm</location>
    </subcellularLocation>
</comment>
<dbReference type="GO" id="GO:0004340">
    <property type="term" value="F:glucokinase activity"/>
    <property type="evidence" value="ECO:0007669"/>
    <property type="project" value="UniProtKB-UniRule"/>
</dbReference>
<keyword evidence="4 5" id="KW-0067">ATP-binding</keyword>
<protein>
    <recommendedName>
        <fullName evidence="5">Glucokinase</fullName>
        <ecNumber evidence="5">2.7.1.2</ecNumber>
    </recommendedName>
    <alternativeName>
        <fullName evidence="5">Glucose kinase</fullName>
    </alternativeName>
</protein>
<evidence type="ECO:0000256" key="6">
    <source>
        <dbReference type="RuleBase" id="RU004046"/>
    </source>
</evidence>
<dbReference type="Gene3D" id="3.40.367.20">
    <property type="match status" value="1"/>
</dbReference>
<proteinExistence type="inferred from homology"/>
<dbReference type="InterPro" id="IPR043129">
    <property type="entry name" value="ATPase_NBD"/>
</dbReference>
<dbReference type="HAMAP" id="MF_00524">
    <property type="entry name" value="Glucokinase"/>
    <property type="match status" value="1"/>
</dbReference>
<dbReference type="PANTHER" id="PTHR47690:SF1">
    <property type="entry name" value="GLUCOKINASE"/>
    <property type="match status" value="1"/>
</dbReference>
<evidence type="ECO:0000256" key="2">
    <source>
        <dbReference type="ARBA" id="ARBA00022741"/>
    </source>
</evidence>
<gene>
    <name evidence="5" type="primary">glk</name>
    <name evidence="7" type="ORF">SAMN04488509_102424</name>
</gene>
<evidence type="ECO:0000256" key="4">
    <source>
        <dbReference type="ARBA" id="ARBA00022840"/>
    </source>
</evidence>
<dbReference type="Pfam" id="PF02685">
    <property type="entry name" value="Glucokinase"/>
    <property type="match status" value="1"/>
</dbReference>
<keyword evidence="2 5" id="KW-0547">Nucleotide-binding</keyword>
<evidence type="ECO:0000313" key="8">
    <source>
        <dbReference type="Proteomes" id="UP000199603"/>
    </source>
</evidence>
<name>A0A1G6UNP4_9GAMM</name>
<feature type="binding site" evidence="5">
    <location>
        <begin position="22"/>
        <end position="27"/>
    </location>
    <ligand>
        <name>ATP</name>
        <dbReference type="ChEBI" id="CHEBI:30616"/>
    </ligand>
</feature>
<dbReference type="InterPro" id="IPR050201">
    <property type="entry name" value="Bacterial_glucokinase"/>
</dbReference>
<dbReference type="AlphaFoldDB" id="A0A1G6UNP4"/>
<organism evidence="7 8">
    <name type="scientific">Aquimonas voraii</name>
    <dbReference type="NCBI Taxonomy" id="265719"/>
    <lineage>
        <taxon>Bacteria</taxon>
        <taxon>Pseudomonadati</taxon>
        <taxon>Pseudomonadota</taxon>
        <taxon>Gammaproteobacteria</taxon>
        <taxon>Lysobacterales</taxon>
        <taxon>Lysobacteraceae</taxon>
        <taxon>Aquimonas</taxon>
    </lineage>
</organism>
<sequence length="337" mass="35850">MSLLLENRRDPLLSLQARCLAADIGGTNARFATAALGNNDRIRLGAQRNLKVADYEGVESALESYFRESGEPVPERAVLAVAGAVLDDQVILTNSRWSFSIRALKQRIGFRELQVINDFAAVAWAVPGLGEADLHPIGSAPGAAFDTAAVQVVLGPGTGLGAAAIRRDARGLAVLETEGGHASFAPHDEREIFILRFLQKRYGRVSYERLLCGEGLVNLHDACLHMARGRDQRLPDSEAVVAAARAGDPDARSAIDLFCSILGRFAGDAVLLYGGWAGVFLAGGLLPHVLDARGEALFRAAFIDKGRFSPLLSRTPTFRIVAADIGTLGAARVGLTG</sequence>
<dbReference type="RefSeq" id="WP_091240434.1">
    <property type="nucleotide sequence ID" value="NZ_FNAG01000002.1"/>
</dbReference>
<dbReference type="EMBL" id="FNAG01000002">
    <property type="protein sequence ID" value="SDD42972.1"/>
    <property type="molecule type" value="Genomic_DNA"/>
</dbReference>
<dbReference type="GO" id="GO:0005524">
    <property type="term" value="F:ATP binding"/>
    <property type="evidence" value="ECO:0007669"/>
    <property type="project" value="UniProtKB-UniRule"/>
</dbReference>
<dbReference type="SUPFAM" id="SSF53067">
    <property type="entry name" value="Actin-like ATPase domain"/>
    <property type="match status" value="1"/>
</dbReference>
<comment type="similarity">
    <text evidence="5 6">Belongs to the bacterial glucokinase family.</text>
</comment>
<dbReference type="NCBIfam" id="TIGR00749">
    <property type="entry name" value="glk"/>
    <property type="match status" value="1"/>
</dbReference>
<comment type="catalytic activity">
    <reaction evidence="5">
        <text>D-glucose + ATP = D-glucose 6-phosphate + ADP + H(+)</text>
        <dbReference type="Rhea" id="RHEA:17825"/>
        <dbReference type="ChEBI" id="CHEBI:4167"/>
        <dbReference type="ChEBI" id="CHEBI:15378"/>
        <dbReference type="ChEBI" id="CHEBI:30616"/>
        <dbReference type="ChEBI" id="CHEBI:61548"/>
        <dbReference type="ChEBI" id="CHEBI:456216"/>
        <dbReference type="EC" id="2.7.1.2"/>
    </reaction>
</comment>
<keyword evidence="5" id="KW-0324">Glycolysis</keyword>
<evidence type="ECO:0000256" key="5">
    <source>
        <dbReference type="HAMAP-Rule" id="MF_00524"/>
    </source>
</evidence>
<dbReference type="GO" id="GO:0005536">
    <property type="term" value="F:D-glucose binding"/>
    <property type="evidence" value="ECO:0007669"/>
    <property type="project" value="InterPro"/>
</dbReference>
<evidence type="ECO:0000256" key="3">
    <source>
        <dbReference type="ARBA" id="ARBA00022777"/>
    </source>
</evidence>
<dbReference type="OrthoDB" id="9800595at2"/>
<dbReference type="STRING" id="265719.SAMN04488509_102424"/>
<keyword evidence="3 5" id="KW-0418">Kinase</keyword>
<dbReference type="EC" id="2.7.1.2" evidence="5"/>
<accession>A0A1G6UNP4</accession>
<reference evidence="7 8" key="1">
    <citation type="submission" date="2016-10" db="EMBL/GenBank/DDBJ databases">
        <authorList>
            <person name="de Groot N.N."/>
        </authorList>
    </citation>
    <scope>NUCLEOTIDE SEQUENCE [LARGE SCALE GENOMIC DNA]</scope>
    <source>
        <strain evidence="7 8">DSM 16957</strain>
    </source>
</reference>
<keyword evidence="1 5" id="KW-0808">Transferase</keyword>
<dbReference type="Gene3D" id="3.30.420.40">
    <property type="match status" value="1"/>
</dbReference>
<evidence type="ECO:0000313" key="7">
    <source>
        <dbReference type="EMBL" id="SDD42972.1"/>
    </source>
</evidence>
<evidence type="ECO:0000256" key="1">
    <source>
        <dbReference type="ARBA" id="ARBA00022679"/>
    </source>
</evidence>
<keyword evidence="5" id="KW-0963">Cytoplasm</keyword>
<dbReference type="GO" id="GO:0005829">
    <property type="term" value="C:cytosol"/>
    <property type="evidence" value="ECO:0007669"/>
    <property type="project" value="TreeGrafter"/>
</dbReference>
<dbReference type="CDD" id="cd24008">
    <property type="entry name" value="ASKHA_NBD_GLK"/>
    <property type="match status" value="1"/>
</dbReference>
<dbReference type="GO" id="GO:0006096">
    <property type="term" value="P:glycolytic process"/>
    <property type="evidence" value="ECO:0007669"/>
    <property type="project" value="UniProtKB-UniRule"/>
</dbReference>
<dbReference type="PANTHER" id="PTHR47690">
    <property type="entry name" value="GLUCOKINASE"/>
    <property type="match status" value="1"/>
</dbReference>
<keyword evidence="8" id="KW-1185">Reference proteome</keyword>